<organism evidence="1 2">
    <name type="scientific">Lophiostoma macrostomum CBS 122681</name>
    <dbReference type="NCBI Taxonomy" id="1314788"/>
    <lineage>
        <taxon>Eukaryota</taxon>
        <taxon>Fungi</taxon>
        <taxon>Dikarya</taxon>
        <taxon>Ascomycota</taxon>
        <taxon>Pezizomycotina</taxon>
        <taxon>Dothideomycetes</taxon>
        <taxon>Pleosporomycetidae</taxon>
        <taxon>Pleosporales</taxon>
        <taxon>Lophiostomataceae</taxon>
        <taxon>Lophiostoma</taxon>
    </lineage>
</organism>
<dbReference type="OrthoDB" id="3795775at2759"/>
<proteinExistence type="predicted"/>
<reference evidence="1" key="1">
    <citation type="journal article" date="2020" name="Stud. Mycol.">
        <title>101 Dothideomycetes genomes: a test case for predicting lifestyles and emergence of pathogens.</title>
        <authorList>
            <person name="Haridas S."/>
            <person name="Albert R."/>
            <person name="Binder M."/>
            <person name="Bloem J."/>
            <person name="Labutti K."/>
            <person name="Salamov A."/>
            <person name="Andreopoulos B."/>
            <person name="Baker S."/>
            <person name="Barry K."/>
            <person name="Bills G."/>
            <person name="Bluhm B."/>
            <person name="Cannon C."/>
            <person name="Castanera R."/>
            <person name="Culley D."/>
            <person name="Daum C."/>
            <person name="Ezra D."/>
            <person name="Gonzalez J."/>
            <person name="Henrissat B."/>
            <person name="Kuo A."/>
            <person name="Liang C."/>
            <person name="Lipzen A."/>
            <person name="Lutzoni F."/>
            <person name="Magnuson J."/>
            <person name="Mondo S."/>
            <person name="Nolan M."/>
            <person name="Ohm R."/>
            <person name="Pangilinan J."/>
            <person name="Park H.-J."/>
            <person name="Ramirez L."/>
            <person name="Alfaro M."/>
            <person name="Sun H."/>
            <person name="Tritt A."/>
            <person name="Yoshinaga Y."/>
            <person name="Zwiers L.-H."/>
            <person name="Turgeon B."/>
            <person name="Goodwin S."/>
            <person name="Spatafora J."/>
            <person name="Crous P."/>
            <person name="Grigoriev I."/>
        </authorList>
    </citation>
    <scope>NUCLEOTIDE SEQUENCE</scope>
    <source>
        <strain evidence="1">CBS 122681</strain>
    </source>
</reference>
<dbReference type="Proteomes" id="UP000799324">
    <property type="component" value="Unassembled WGS sequence"/>
</dbReference>
<evidence type="ECO:0000313" key="2">
    <source>
        <dbReference type="Proteomes" id="UP000799324"/>
    </source>
</evidence>
<dbReference type="EMBL" id="MU004417">
    <property type="protein sequence ID" value="KAF2651796.1"/>
    <property type="molecule type" value="Genomic_DNA"/>
</dbReference>
<dbReference type="AlphaFoldDB" id="A0A6A6SVQ5"/>
<sequence length="201" mass="22951">MKFLSCSPTTSEHTSPLLLIVKRQAISMRFAATNLLSLLICLSVGYSAPVSDDIPTLIVSNFGAFVSVKEEVRSFVSFHVKDPRPDYYFETNCTFSPPEVDGRNTIYLEGYIRCDTSDLRWATGFAWWMGEDFLALRRNWRTDPDDNDYPYKTFVSGLTGKVDPWWNGSRIGYCGNVTKTQAGTFYDRTTDWEFPIHTIMS</sequence>
<accession>A0A6A6SVQ5</accession>
<gene>
    <name evidence="1" type="ORF">K491DRAFT_781595</name>
</gene>
<name>A0A6A6SVQ5_9PLEO</name>
<keyword evidence="2" id="KW-1185">Reference proteome</keyword>
<protein>
    <submittedName>
        <fullName evidence="1">Uncharacterized protein</fullName>
    </submittedName>
</protein>
<evidence type="ECO:0000313" key="1">
    <source>
        <dbReference type="EMBL" id="KAF2651796.1"/>
    </source>
</evidence>